<organism evidence="1">
    <name type="scientific">Siphoviridae sp. cttU829</name>
    <dbReference type="NCBI Taxonomy" id="2823605"/>
    <lineage>
        <taxon>Viruses</taxon>
        <taxon>Duplodnaviria</taxon>
        <taxon>Heunggongvirae</taxon>
        <taxon>Uroviricota</taxon>
        <taxon>Caudoviricetes</taxon>
    </lineage>
</organism>
<accession>A0A8S5LC49</accession>
<protein>
    <submittedName>
        <fullName evidence="1">Uncharacterized protein</fullName>
    </submittedName>
</protein>
<proteinExistence type="predicted"/>
<reference evidence="1" key="1">
    <citation type="journal article" date="2021" name="Proc. Natl. Acad. Sci. U.S.A.">
        <title>A Catalog of Tens of Thousands of Viruses from Human Metagenomes Reveals Hidden Associations with Chronic Diseases.</title>
        <authorList>
            <person name="Tisza M.J."/>
            <person name="Buck C.B."/>
        </authorList>
    </citation>
    <scope>NUCLEOTIDE SEQUENCE</scope>
    <source>
        <strain evidence="1">CttU829</strain>
    </source>
</reference>
<evidence type="ECO:0000313" key="1">
    <source>
        <dbReference type="EMBL" id="DAD67588.1"/>
    </source>
</evidence>
<sequence>MKYLVKWSETVSLTPYLTNGRPTAEFDNLENALVFYKQELERTANKSMAEIEKENPNFFDDDNETSEYRCSHHRTFLEIMYVEDGEVLEDIEQSDGYWVEN</sequence>
<dbReference type="EMBL" id="BK014681">
    <property type="protein sequence ID" value="DAD67588.1"/>
    <property type="molecule type" value="Genomic_DNA"/>
</dbReference>
<name>A0A8S5LC49_9CAUD</name>